<sequence>MNILPIFAILAVPILASCGVDRHVTNHDLDWRPPALSMVDCPILSGDYIYAVTQSGGGNVSNLLNVYAGSIYVLWQTALVNPTTGRAQTPVSLKTLPDFQSYYVGQSSASADLSNLNEEQRVLHLELTSHTLIQGVINQTRVVTPLGTAMAGCSDGALILRHLENNGGNDFVPRTVSYGEFELRRNSDDALTISYRRRQRSISLSTGGLGEIKEFPSLTRVYPLAKR</sequence>
<gene>
    <name evidence="1" type="ORF">J2739_003820</name>
</gene>
<keyword evidence="2" id="KW-1185">Reference proteome</keyword>
<reference evidence="1 2" key="1">
    <citation type="submission" date="2023-07" db="EMBL/GenBank/DDBJ databases">
        <title>Sorghum-associated microbial communities from plants grown in Nebraska, USA.</title>
        <authorList>
            <person name="Schachtman D."/>
        </authorList>
    </citation>
    <scope>NUCLEOTIDE SEQUENCE [LARGE SCALE GENOMIC DNA]</scope>
    <source>
        <strain evidence="1 2">DS1781</strain>
    </source>
</reference>
<protein>
    <recommendedName>
        <fullName evidence="3">Group 4 capsule polysaccharide lipoprotein gfcB, YjbF</fullName>
    </recommendedName>
</protein>
<name>A0ABU1NHV7_9BURK</name>
<dbReference type="Proteomes" id="UP001184230">
    <property type="component" value="Unassembled WGS sequence"/>
</dbReference>
<evidence type="ECO:0000313" key="2">
    <source>
        <dbReference type="Proteomes" id="UP001184230"/>
    </source>
</evidence>
<organism evidence="1 2">
    <name type="scientific">Variovorax soli</name>
    <dbReference type="NCBI Taxonomy" id="376815"/>
    <lineage>
        <taxon>Bacteria</taxon>
        <taxon>Pseudomonadati</taxon>
        <taxon>Pseudomonadota</taxon>
        <taxon>Betaproteobacteria</taxon>
        <taxon>Burkholderiales</taxon>
        <taxon>Comamonadaceae</taxon>
        <taxon>Variovorax</taxon>
    </lineage>
</organism>
<dbReference type="EMBL" id="JAVDRF010000008">
    <property type="protein sequence ID" value="MDR6538034.1"/>
    <property type="molecule type" value="Genomic_DNA"/>
</dbReference>
<comment type="caution">
    <text evidence="1">The sequence shown here is derived from an EMBL/GenBank/DDBJ whole genome shotgun (WGS) entry which is preliminary data.</text>
</comment>
<evidence type="ECO:0000313" key="1">
    <source>
        <dbReference type="EMBL" id="MDR6538034.1"/>
    </source>
</evidence>
<proteinExistence type="predicted"/>
<evidence type="ECO:0008006" key="3">
    <source>
        <dbReference type="Google" id="ProtNLM"/>
    </source>
</evidence>
<accession>A0ABU1NHV7</accession>
<dbReference type="RefSeq" id="WP_309904456.1">
    <property type="nucleotide sequence ID" value="NZ_JAVDRF010000008.1"/>
</dbReference>